<organism evidence="6 7">
    <name type="scientific">Mesorhizobium australicum</name>
    <dbReference type="NCBI Taxonomy" id="536018"/>
    <lineage>
        <taxon>Bacteria</taxon>
        <taxon>Pseudomonadati</taxon>
        <taxon>Pseudomonadota</taxon>
        <taxon>Alphaproteobacteria</taxon>
        <taxon>Hyphomicrobiales</taxon>
        <taxon>Phyllobacteriaceae</taxon>
        <taxon>Mesorhizobium</taxon>
    </lineage>
</organism>
<dbReference type="OrthoDB" id="9808189at2"/>
<keyword evidence="7" id="KW-1185">Reference proteome</keyword>
<dbReference type="Gene3D" id="1.10.357.10">
    <property type="entry name" value="Tetracycline Repressor, domain 2"/>
    <property type="match status" value="1"/>
</dbReference>
<keyword evidence="1" id="KW-0805">Transcription regulation</keyword>
<feature type="DNA-binding region" description="H-T-H motif" evidence="4">
    <location>
        <begin position="39"/>
        <end position="58"/>
    </location>
</feature>
<name>A0A1X7PKA5_9HYPH</name>
<evidence type="ECO:0000256" key="2">
    <source>
        <dbReference type="ARBA" id="ARBA00023125"/>
    </source>
</evidence>
<dbReference type="Proteomes" id="UP000193083">
    <property type="component" value="Unassembled WGS sequence"/>
</dbReference>
<dbReference type="InterPro" id="IPR009057">
    <property type="entry name" value="Homeodomain-like_sf"/>
</dbReference>
<dbReference type="AlphaFoldDB" id="A0A1X7PKA5"/>
<evidence type="ECO:0000256" key="3">
    <source>
        <dbReference type="ARBA" id="ARBA00023163"/>
    </source>
</evidence>
<sequence>MVRHLIFKRKEPGQERARQTVESIIEATAQLLDQDENASTNRIAERAGVSIGSLYQYFPNATAILAAMAERERVRVSEGIRRALEELDPEDPEPAIRAAIRALLEAFDKRQRVRRKILLSLMPVVGREAQAQFFEAAVDEISEAVRSAGGDGPFRPLSRTATLVLGSAIMGAVRTAVMTETSDLADPEFEDELVLLAMGFVTAPRGGPAGRP</sequence>
<evidence type="ECO:0000256" key="1">
    <source>
        <dbReference type="ARBA" id="ARBA00023015"/>
    </source>
</evidence>
<dbReference type="Pfam" id="PF00440">
    <property type="entry name" value="TetR_N"/>
    <property type="match status" value="1"/>
</dbReference>
<dbReference type="EMBL" id="FXBL01000004">
    <property type="protein sequence ID" value="SMH51356.1"/>
    <property type="molecule type" value="Genomic_DNA"/>
</dbReference>
<dbReference type="GO" id="GO:0000976">
    <property type="term" value="F:transcription cis-regulatory region binding"/>
    <property type="evidence" value="ECO:0007669"/>
    <property type="project" value="TreeGrafter"/>
</dbReference>
<dbReference type="InterPro" id="IPR050109">
    <property type="entry name" value="HTH-type_TetR-like_transc_reg"/>
</dbReference>
<dbReference type="PANTHER" id="PTHR30055">
    <property type="entry name" value="HTH-TYPE TRANSCRIPTIONAL REGULATOR RUTR"/>
    <property type="match status" value="1"/>
</dbReference>
<dbReference type="PANTHER" id="PTHR30055:SF234">
    <property type="entry name" value="HTH-TYPE TRANSCRIPTIONAL REGULATOR BETI"/>
    <property type="match status" value="1"/>
</dbReference>
<evidence type="ECO:0000313" key="6">
    <source>
        <dbReference type="EMBL" id="SMH51356.1"/>
    </source>
</evidence>
<evidence type="ECO:0000256" key="4">
    <source>
        <dbReference type="PROSITE-ProRule" id="PRU00335"/>
    </source>
</evidence>
<reference evidence="6 7" key="1">
    <citation type="submission" date="2017-04" db="EMBL/GenBank/DDBJ databases">
        <authorList>
            <person name="Afonso C.L."/>
            <person name="Miller P.J."/>
            <person name="Scott M.A."/>
            <person name="Spackman E."/>
            <person name="Goraichik I."/>
            <person name="Dimitrov K.M."/>
            <person name="Suarez D.L."/>
            <person name="Swayne D.E."/>
        </authorList>
    </citation>
    <scope>NUCLEOTIDE SEQUENCE [LARGE SCALE GENOMIC DNA]</scope>
    <source>
        <strain evidence="6 7">B5P</strain>
    </source>
</reference>
<accession>A0A1X7PKA5</accession>
<dbReference type="InterPro" id="IPR001647">
    <property type="entry name" value="HTH_TetR"/>
</dbReference>
<gene>
    <name evidence="6" type="ORF">SAMN02982922_4408</name>
</gene>
<keyword evidence="3" id="KW-0804">Transcription</keyword>
<evidence type="ECO:0000313" key="7">
    <source>
        <dbReference type="Proteomes" id="UP000193083"/>
    </source>
</evidence>
<keyword evidence="2 4" id="KW-0238">DNA-binding</keyword>
<dbReference type="SUPFAM" id="SSF46689">
    <property type="entry name" value="Homeodomain-like"/>
    <property type="match status" value="1"/>
</dbReference>
<protein>
    <submittedName>
        <fullName evidence="6">Transcriptional regulator, TetR family</fullName>
    </submittedName>
</protein>
<feature type="domain" description="HTH tetR-type" evidence="5">
    <location>
        <begin position="18"/>
        <end position="76"/>
    </location>
</feature>
<dbReference type="GO" id="GO:0003700">
    <property type="term" value="F:DNA-binding transcription factor activity"/>
    <property type="evidence" value="ECO:0007669"/>
    <property type="project" value="TreeGrafter"/>
</dbReference>
<dbReference type="PROSITE" id="PS50977">
    <property type="entry name" value="HTH_TETR_2"/>
    <property type="match status" value="1"/>
</dbReference>
<evidence type="ECO:0000259" key="5">
    <source>
        <dbReference type="PROSITE" id="PS50977"/>
    </source>
</evidence>
<proteinExistence type="predicted"/>